<comment type="similarity">
    <text evidence="1">Belongs to the type-I restriction system S methylase family.</text>
</comment>
<dbReference type="SUPFAM" id="SSF116734">
    <property type="entry name" value="DNA methylase specificity domain"/>
    <property type="match status" value="2"/>
</dbReference>
<keyword evidence="5" id="KW-0540">Nuclease</keyword>
<dbReference type="GO" id="GO:0004519">
    <property type="term" value="F:endonuclease activity"/>
    <property type="evidence" value="ECO:0007669"/>
    <property type="project" value="UniProtKB-KW"/>
</dbReference>
<evidence type="ECO:0000256" key="3">
    <source>
        <dbReference type="ARBA" id="ARBA00023125"/>
    </source>
</evidence>
<dbReference type="PANTHER" id="PTHR30408">
    <property type="entry name" value="TYPE-1 RESTRICTION ENZYME ECOKI SPECIFICITY PROTEIN"/>
    <property type="match status" value="1"/>
</dbReference>
<organism evidence="5 6">
    <name type="scientific">Hymenobacter volaticus</name>
    <dbReference type="NCBI Taxonomy" id="2932254"/>
    <lineage>
        <taxon>Bacteria</taxon>
        <taxon>Pseudomonadati</taxon>
        <taxon>Bacteroidota</taxon>
        <taxon>Cytophagia</taxon>
        <taxon>Cytophagales</taxon>
        <taxon>Hymenobacteraceae</taxon>
        <taxon>Hymenobacter</taxon>
    </lineage>
</organism>
<evidence type="ECO:0000256" key="2">
    <source>
        <dbReference type="ARBA" id="ARBA00022747"/>
    </source>
</evidence>
<dbReference type="PANTHER" id="PTHR30408:SF12">
    <property type="entry name" value="TYPE I RESTRICTION ENZYME MJAVIII SPECIFICITY SUBUNIT"/>
    <property type="match status" value="1"/>
</dbReference>
<dbReference type="EMBL" id="CP095061">
    <property type="protein sequence ID" value="UOQ65713.1"/>
    <property type="molecule type" value="Genomic_DNA"/>
</dbReference>
<sequence>MKSNFKRLGDYIEPVDEFNTGWKIELLLGISNNKHFQKSQTNTIGVDLSKYRVVRTNQFAFNRATTRNGEKISISLRNGPDCIVSPSYRIFRSKDENELNSEYLMMWFRRPEFDRYARFRSHGSAHEFFDIDEMYEVRLPIPTIEEQRRIVAEYHTIQNRITLNNQLIQTLETTAQAIYKQWFVEFEFPNEAGQPYKSSGGEMVESELGEIPKGWRLGSIGAVLETKGYIRGPFGSALKVEDMRPSGIPVYEQQHAIDGHRNFRYYVDSDKFSQLKRFAVKPNDLVISCSGTLGRITRINEADKVGIINQALLILRVDPSKCSLSIFELFLRSKKGNDLLIAESGGSAQVNIAKREDIVKKPFLIAAAREQKMLATVLDKTSTHSDSLKREIIALQKAKNLLLSKLATIETALAAPKPAATKPAQLTLSFS</sequence>
<dbReference type="InterPro" id="IPR052021">
    <property type="entry name" value="Type-I_RS_S_subunit"/>
</dbReference>
<name>A0ABY4G4C2_9BACT</name>
<dbReference type="RefSeq" id="WP_245119693.1">
    <property type="nucleotide sequence ID" value="NZ_CP095061.1"/>
</dbReference>
<evidence type="ECO:0000313" key="5">
    <source>
        <dbReference type="EMBL" id="UOQ65713.1"/>
    </source>
</evidence>
<gene>
    <name evidence="5" type="ORF">MUN86_19615</name>
</gene>
<keyword evidence="3" id="KW-0238">DNA-binding</keyword>
<keyword evidence="5" id="KW-0378">Hydrolase</keyword>
<keyword evidence="5" id="KW-0255">Endonuclease</keyword>
<dbReference type="Proteomes" id="UP000830401">
    <property type="component" value="Chromosome"/>
</dbReference>
<evidence type="ECO:0000256" key="1">
    <source>
        <dbReference type="ARBA" id="ARBA00010923"/>
    </source>
</evidence>
<keyword evidence="6" id="KW-1185">Reference proteome</keyword>
<keyword evidence="2" id="KW-0680">Restriction system</keyword>
<protein>
    <submittedName>
        <fullName evidence="5">Restriction endonuclease subunit S</fullName>
    </submittedName>
</protein>
<dbReference type="Pfam" id="PF01420">
    <property type="entry name" value="Methylase_S"/>
    <property type="match status" value="1"/>
</dbReference>
<dbReference type="InterPro" id="IPR000055">
    <property type="entry name" value="Restrct_endonuc_typeI_TRD"/>
</dbReference>
<accession>A0ABY4G4C2</accession>
<feature type="domain" description="Type I restriction modification DNA specificity" evidence="4">
    <location>
        <begin position="78"/>
        <end position="172"/>
    </location>
</feature>
<evidence type="ECO:0000313" key="6">
    <source>
        <dbReference type="Proteomes" id="UP000830401"/>
    </source>
</evidence>
<dbReference type="InterPro" id="IPR044946">
    <property type="entry name" value="Restrct_endonuc_typeI_TRD_sf"/>
</dbReference>
<reference evidence="5" key="1">
    <citation type="submission" date="2022-04" db="EMBL/GenBank/DDBJ databases">
        <title>Hymenobacter sp. isolated from the air.</title>
        <authorList>
            <person name="Won M."/>
            <person name="Lee C.-M."/>
            <person name="Woen H.-Y."/>
            <person name="Kwon S.-W."/>
        </authorList>
    </citation>
    <scope>NUCLEOTIDE SEQUENCE</scope>
    <source>
        <strain evidence="5">5420S-77</strain>
    </source>
</reference>
<evidence type="ECO:0000259" key="4">
    <source>
        <dbReference type="Pfam" id="PF01420"/>
    </source>
</evidence>
<dbReference type="Gene3D" id="3.90.220.20">
    <property type="entry name" value="DNA methylase specificity domains"/>
    <property type="match status" value="2"/>
</dbReference>
<proteinExistence type="inferred from homology"/>